<feature type="compositionally biased region" description="Low complexity" evidence="2">
    <location>
        <begin position="38"/>
        <end position="55"/>
    </location>
</feature>
<dbReference type="GeneID" id="63684066"/>
<sequence length="477" mass="50017">MADSTQSTQPTHASQPTPPAQGPLTHSPRTSFHLSQPSFTSSRSSHGSFSSTASHPPSAEELINAYEADQERIVNVLSRKLEQLSQEKVDLENAMEAENEAHVLRLQRELAALRAQQLAQGTSAPASAEGSEPISPVEGPALLAVKDGKERPGRDENATPGPSMQAVVDALRRENDGLRNRLHETETDYIRLSRTLSAYKDELVTLRRQLGIPVDNLVSPPLSPLGLSPRSRTGSLSGRSWHGSPVTTSLPVGGPSTSVGPGNGISNTHSPNMEMNEMDILSPPLHPVYPHPLGRSQSLTFPYPLSYPIPGPHSNGTPSSPSNPSTSTTSTNSTPSPYASLLSSLPQSFSPSSSPLANSPGPGAASWGLSYPLVPPPSLSSSLGSGPASLGSLASFPAGAYGPASRRGSLTGGHAHPLTHTPLHTQAGMSGAAERGRRVVETGSLRRESLREGSRGRLGRRLEDVGEVGDGESAVVD</sequence>
<feature type="coiled-coil region" evidence="1">
    <location>
        <begin position="67"/>
        <end position="116"/>
    </location>
</feature>
<feature type="compositionally biased region" description="Polar residues" evidence="2">
    <location>
        <begin position="27"/>
        <end position="37"/>
    </location>
</feature>
<evidence type="ECO:0000256" key="1">
    <source>
        <dbReference type="SAM" id="Coils"/>
    </source>
</evidence>
<proteinExistence type="predicted"/>
<reference evidence="3 4" key="1">
    <citation type="journal article" date="2012" name="Science">
        <title>The Paleozoic origin of enzymatic lignin decomposition reconstructed from 31 fungal genomes.</title>
        <authorList>
            <person name="Floudas D."/>
            <person name="Binder M."/>
            <person name="Riley R."/>
            <person name="Barry K."/>
            <person name="Blanchette R.A."/>
            <person name="Henrissat B."/>
            <person name="Martinez A.T."/>
            <person name="Otillar R."/>
            <person name="Spatafora J.W."/>
            <person name="Yadav J.S."/>
            <person name="Aerts A."/>
            <person name="Benoit I."/>
            <person name="Boyd A."/>
            <person name="Carlson A."/>
            <person name="Copeland A."/>
            <person name="Coutinho P.M."/>
            <person name="de Vries R.P."/>
            <person name="Ferreira P."/>
            <person name="Findley K."/>
            <person name="Foster B."/>
            <person name="Gaskell J."/>
            <person name="Glotzer D."/>
            <person name="Gorecki P."/>
            <person name="Heitman J."/>
            <person name="Hesse C."/>
            <person name="Hori C."/>
            <person name="Igarashi K."/>
            <person name="Jurgens J.A."/>
            <person name="Kallen N."/>
            <person name="Kersten P."/>
            <person name="Kohler A."/>
            <person name="Kuees U."/>
            <person name="Kumar T.K.A."/>
            <person name="Kuo A."/>
            <person name="LaButti K."/>
            <person name="Larrondo L.F."/>
            <person name="Lindquist E."/>
            <person name="Ling A."/>
            <person name="Lombard V."/>
            <person name="Lucas S."/>
            <person name="Lundell T."/>
            <person name="Martin R."/>
            <person name="McLaughlin D.J."/>
            <person name="Morgenstern I."/>
            <person name="Morin E."/>
            <person name="Murat C."/>
            <person name="Nagy L.G."/>
            <person name="Nolan M."/>
            <person name="Ohm R.A."/>
            <person name="Patyshakuliyeva A."/>
            <person name="Rokas A."/>
            <person name="Ruiz-Duenas F.J."/>
            <person name="Sabat G."/>
            <person name="Salamov A."/>
            <person name="Samejima M."/>
            <person name="Schmutz J."/>
            <person name="Slot J.C."/>
            <person name="St John F."/>
            <person name="Stenlid J."/>
            <person name="Sun H."/>
            <person name="Sun S."/>
            <person name="Syed K."/>
            <person name="Tsang A."/>
            <person name="Wiebenga A."/>
            <person name="Young D."/>
            <person name="Pisabarro A."/>
            <person name="Eastwood D.C."/>
            <person name="Martin F."/>
            <person name="Cullen D."/>
            <person name="Grigoriev I.V."/>
            <person name="Hibbett D.S."/>
        </authorList>
    </citation>
    <scope>NUCLEOTIDE SEQUENCE [LARGE SCALE GENOMIC DNA]</scope>
    <source>
        <strain evidence="3 4">DJM-731 SS1</strain>
    </source>
</reference>
<feature type="compositionally biased region" description="Low complexity" evidence="2">
    <location>
        <begin position="416"/>
        <end position="425"/>
    </location>
</feature>
<keyword evidence="1" id="KW-0175">Coiled coil</keyword>
<feature type="coiled-coil region" evidence="1">
    <location>
        <begin position="168"/>
        <end position="209"/>
    </location>
</feature>
<feature type="region of interest" description="Disordered" evidence="2">
    <location>
        <begin position="304"/>
        <end position="362"/>
    </location>
</feature>
<dbReference type="Proteomes" id="UP000030653">
    <property type="component" value="Unassembled WGS sequence"/>
</dbReference>
<dbReference type="EMBL" id="JH795870">
    <property type="protein sequence ID" value="EJT99409.1"/>
    <property type="molecule type" value="Genomic_DNA"/>
</dbReference>
<evidence type="ECO:0000256" key="2">
    <source>
        <dbReference type="SAM" id="MobiDB-lite"/>
    </source>
</evidence>
<dbReference type="OrthoDB" id="78858at2759"/>
<dbReference type="InterPro" id="IPR019152">
    <property type="entry name" value="DUF2046"/>
</dbReference>
<protein>
    <submittedName>
        <fullName evidence="3">Uncharacterized protein</fullName>
    </submittedName>
</protein>
<feature type="region of interest" description="Disordered" evidence="2">
    <location>
        <begin position="1"/>
        <end position="64"/>
    </location>
</feature>
<feature type="region of interest" description="Disordered" evidence="2">
    <location>
        <begin position="121"/>
        <end position="140"/>
    </location>
</feature>
<feature type="compositionally biased region" description="Basic and acidic residues" evidence="2">
    <location>
        <begin position="434"/>
        <end position="464"/>
    </location>
</feature>
<dbReference type="OMA" id="NMEMNEM"/>
<feature type="compositionally biased region" description="Polar residues" evidence="2">
    <location>
        <begin position="1"/>
        <end position="15"/>
    </location>
</feature>
<evidence type="ECO:0000313" key="3">
    <source>
        <dbReference type="EMBL" id="EJT99409.1"/>
    </source>
</evidence>
<feature type="region of interest" description="Disordered" evidence="2">
    <location>
        <begin position="222"/>
        <end position="279"/>
    </location>
</feature>
<dbReference type="PANTHER" id="PTHR15276:SF0">
    <property type="entry name" value="COILED-COIL DOMAIN-CONTAINING PROTEIN 6"/>
    <property type="match status" value="1"/>
</dbReference>
<feature type="compositionally biased region" description="Low complexity" evidence="2">
    <location>
        <begin position="312"/>
        <end position="362"/>
    </location>
</feature>
<dbReference type="HOGENOM" id="CLU_024881_0_0_1"/>
<accession>M5FV13</accession>
<dbReference type="RefSeq" id="XP_040626307.1">
    <property type="nucleotide sequence ID" value="XM_040769004.1"/>
</dbReference>
<feature type="compositionally biased region" description="Low complexity" evidence="2">
    <location>
        <begin position="249"/>
        <end position="260"/>
    </location>
</feature>
<dbReference type="AlphaFoldDB" id="M5FV13"/>
<organism evidence="3 4">
    <name type="scientific">Dacryopinax primogenitus (strain DJM 731)</name>
    <name type="common">Brown rot fungus</name>
    <dbReference type="NCBI Taxonomy" id="1858805"/>
    <lineage>
        <taxon>Eukaryota</taxon>
        <taxon>Fungi</taxon>
        <taxon>Dikarya</taxon>
        <taxon>Basidiomycota</taxon>
        <taxon>Agaricomycotina</taxon>
        <taxon>Dacrymycetes</taxon>
        <taxon>Dacrymycetales</taxon>
        <taxon>Dacrymycetaceae</taxon>
        <taxon>Dacryopinax</taxon>
    </lineage>
</organism>
<dbReference type="STRING" id="1858805.M5FV13"/>
<keyword evidence="4" id="KW-1185">Reference proteome</keyword>
<name>M5FV13_DACPD</name>
<gene>
    <name evidence="3" type="ORF">DACRYDRAFT_110132</name>
</gene>
<dbReference type="PANTHER" id="PTHR15276">
    <property type="entry name" value="H4 D10S170 PROTEIN-RELATED"/>
    <property type="match status" value="1"/>
</dbReference>
<evidence type="ECO:0000313" key="4">
    <source>
        <dbReference type="Proteomes" id="UP000030653"/>
    </source>
</evidence>
<feature type="compositionally biased region" description="Low complexity" evidence="2">
    <location>
        <begin position="222"/>
        <end position="231"/>
    </location>
</feature>
<dbReference type="Pfam" id="PF09755">
    <property type="entry name" value="DUF2046"/>
    <property type="match status" value="1"/>
</dbReference>
<feature type="region of interest" description="Disordered" evidence="2">
    <location>
        <begin position="402"/>
        <end position="477"/>
    </location>
</feature>